<dbReference type="GO" id="GO:0003723">
    <property type="term" value="F:RNA binding"/>
    <property type="evidence" value="ECO:0007669"/>
    <property type="project" value="InterPro"/>
</dbReference>
<dbReference type="Gene3D" id="1.10.10.1050">
    <property type="entry name" value="Dcp2, box A domain"/>
    <property type="match status" value="1"/>
</dbReference>
<dbReference type="PANTHER" id="PTHR23114">
    <property type="entry name" value="M7GPPPN-MRNA HYDROLASE"/>
    <property type="match status" value="1"/>
</dbReference>
<evidence type="ECO:0000313" key="2">
    <source>
        <dbReference type="EMBL" id="AYV86406.1"/>
    </source>
</evidence>
<reference evidence="2" key="1">
    <citation type="submission" date="2018-10" db="EMBL/GenBank/DDBJ databases">
        <title>Hidden diversity of soil giant viruses.</title>
        <authorList>
            <person name="Schulz F."/>
            <person name="Alteio L."/>
            <person name="Goudeau D."/>
            <person name="Ryan E.M."/>
            <person name="Malmstrom R.R."/>
            <person name="Blanchard J."/>
            <person name="Woyke T."/>
        </authorList>
    </citation>
    <scope>NUCLEOTIDE SEQUENCE</scope>
    <source>
        <strain evidence="2">SYV1</strain>
    </source>
</reference>
<dbReference type="PROSITE" id="PS51462">
    <property type="entry name" value="NUDIX"/>
    <property type="match status" value="1"/>
</dbReference>
<evidence type="ECO:0000259" key="1">
    <source>
        <dbReference type="PROSITE" id="PS51462"/>
    </source>
</evidence>
<dbReference type="GO" id="GO:0016787">
    <property type="term" value="F:hydrolase activity"/>
    <property type="evidence" value="ECO:0007669"/>
    <property type="project" value="UniProtKB-KW"/>
</dbReference>
<feature type="domain" description="Nudix hydrolase" evidence="1">
    <location>
        <begin position="96"/>
        <end position="235"/>
    </location>
</feature>
<sequence length="279" mass="31612">MSSLLETVYLQHMASLFIKPHLLSNPNIIFTALEEVWWAYLDAQVSSINMTFHSFCQLICSQPWMNQQQLNHSAAIYQLLHQPLDPLLANFQKYKGTIPSACVILLDVTKTHCLMGQEKYGHKWGHPKGKWKEGFDTSLLDCAVRECQEEMNIDCQSSIRTAPLCIVHLNNGKPLVVFVACTSFHRQEHDNQSVAPLSLSVNPEICQCAWIPISDLTPISSENQHPDPINDNKHEPSLHTSSMLNVKKDSSSPIVVNRIFNVTCNRYITKKLKQFIAST</sequence>
<name>A0A3G5AGQ6_9VIRU</name>
<proteinExistence type="predicted"/>
<gene>
    <name evidence="2" type="ORF">Sylvanvirus1_2</name>
</gene>
<dbReference type="Gene3D" id="3.90.79.10">
    <property type="entry name" value="Nucleoside Triphosphate Pyrophosphohydrolase"/>
    <property type="match status" value="1"/>
</dbReference>
<dbReference type="InterPro" id="IPR000086">
    <property type="entry name" value="NUDIX_hydrolase_dom"/>
</dbReference>
<keyword evidence="2" id="KW-0378">Hydrolase</keyword>
<dbReference type="SUPFAM" id="SSF55811">
    <property type="entry name" value="Nudix"/>
    <property type="match status" value="1"/>
</dbReference>
<accession>A0A3G5AGQ6</accession>
<organism evidence="2">
    <name type="scientific">Sylvanvirus sp</name>
    <dbReference type="NCBI Taxonomy" id="2487774"/>
    <lineage>
        <taxon>Viruses</taxon>
    </lineage>
</organism>
<dbReference type="Pfam" id="PF00293">
    <property type="entry name" value="NUDIX"/>
    <property type="match status" value="1"/>
</dbReference>
<protein>
    <submittedName>
        <fullName evidence="2">M7GpppN-mRNA hydrolase</fullName>
    </submittedName>
</protein>
<dbReference type="InterPro" id="IPR036189">
    <property type="entry name" value="DCP2_BoxA_sf"/>
</dbReference>
<dbReference type="GO" id="GO:0030145">
    <property type="term" value="F:manganese ion binding"/>
    <property type="evidence" value="ECO:0007669"/>
    <property type="project" value="InterPro"/>
</dbReference>
<dbReference type="PANTHER" id="PTHR23114:SF17">
    <property type="entry name" value="M7GPPPN-MRNA HYDROLASE"/>
    <property type="match status" value="1"/>
</dbReference>
<dbReference type="EMBL" id="MK072507">
    <property type="protein sequence ID" value="AYV86406.1"/>
    <property type="molecule type" value="Genomic_DNA"/>
</dbReference>
<dbReference type="InterPro" id="IPR015797">
    <property type="entry name" value="NUDIX_hydrolase-like_dom_sf"/>
</dbReference>